<gene>
    <name evidence="9" type="ORF">DPMN_122448</name>
</gene>
<keyword evidence="4" id="KW-0964">Secreted</keyword>
<dbReference type="InterPro" id="IPR005817">
    <property type="entry name" value="Wnt"/>
</dbReference>
<evidence type="ECO:0000313" key="9">
    <source>
        <dbReference type="EMBL" id="KAH3820700.1"/>
    </source>
</evidence>
<name>A0A9D4JQE3_DREPO</name>
<evidence type="ECO:0000256" key="7">
    <source>
        <dbReference type="ARBA" id="ARBA00023157"/>
    </source>
</evidence>
<dbReference type="EMBL" id="JAIWYP010000005">
    <property type="protein sequence ID" value="KAH3820700.1"/>
    <property type="molecule type" value="Genomic_DNA"/>
</dbReference>
<comment type="similarity">
    <text evidence="2 8">Belongs to the Wnt family.</text>
</comment>
<accession>A0A9D4JQE3</accession>
<comment type="caution">
    <text evidence="9">The sequence shown here is derived from an EMBL/GenBank/DDBJ whole genome shotgun (WGS) entry which is preliminary data.</text>
</comment>
<dbReference type="Pfam" id="PF00110">
    <property type="entry name" value="wnt"/>
    <property type="match status" value="1"/>
</dbReference>
<keyword evidence="10" id="KW-1185">Reference proteome</keyword>
<reference evidence="9" key="1">
    <citation type="journal article" date="2019" name="bioRxiv">
        <title>The Genome of the Zebra Mussel, Dreissena polymorpha: A Resource for Invasive Species Research.</title>
        <authorList>
            <person name="McCartney M.A."/>
            <person name="Auch B."/>
            <person name="Kono T."/>
            <person name="Mallez S."/>
            <person name="Zhang Y."/>
            <person name="Obille A."/>
            <person name="Becker A."/>
            <person name="Abrahante J.E."/>
            <person name="Garbe J."/>
            <person name="Badalamenti J.P."/>
            <person name="Herman A."/>
            <person name="Mangelson H."/>
            <person name="Liachko I."/>
            <person name="Sullivan S."/>
            <person name="Sone E.D."/>
            <person name="Koren S."/>
            <person name="Silverstein K.A.T."/>
            <person name="Beckman K.B."/>
            <person name="Gohl D.M."/>
        </authorList>
    </citation>
    <scope>NUCLEOTIDE SEQUENCE</scope>
    <source>
        <strain evidence="9">Duluth1</strain>
        <tissue evidence="9">Whole animal</tissue>
    </source>
</reference>
<reference evidence="9" key="2">
    <citation type="submission" date="2020-11" db="EMBL/GenBank/DDBJ databases">
        <authorList>
            <person name="McCartney M.A."/>
            <person name="Auch B."/>
            <person name="Kono T."/>
            <person name="Mallez S."/>
            <person name="Becker A."/>
            <person name="Gohl D.M."/>
            <person name="Silverstein K.A.T."/>
            <person name="Koren S."/>
            <person name="Bechman K.B."/>
            <person name="Herman A."/>
            <person name="Abrahante J.E."/>
            <person name="Garbe J."/>
        </authorList>
    </citation>
    <scope>NUCLEOTIDE SEQUENCE</scope>
    <source>
        <strain evidence="9">Duluth1</strain>
        <tissue evidence="9">Whole animal</tissue>
    </source>
</reference>
<organism evidence="9 10">
    <name type="scientific">Dreissena polymorpha</name>
    <name type="common">Zebra mussel</name>
    <name type="synonym">Mytilus polymorpha</name>
    <dbReference type="NCBI Taxonomy" id="45954"/>
    <lineage>
        <taxon>Eukaryota</taxon>
        <taxon>Metazoa</taxon>
        <taxon>Spiralia</taxon>
        <taxon>Lophotrochozoa</taxon>
        <taxon>Mollusca</taxon>
        <taxon>Bivalvia</taxon>
        <taxon>Autobranchia</taxon>
        <taxon>Heteroconchia</taxon>
        <taxon>Euheterodonta</taxon>
        <taxon>Imparidentia</taxon>
        <taxon>Neoheterodontei</taxon>
        <taxon>Myida</taxon>
        <taxon>Dreissenoidea</taxon>
        <taxon>Dreissenidae</taxon>
        <taxon>Dreissena</taxon>
    </lineage>
</organism>
<dbReference type="GO" id="GO:0060070">
    <property type="term" value="P:canonical Wnt signaling pathway"/>
    <property type="evidence" value="ECO:0007669"/>
    <property type="project" value="TreeGrafter"/>
</dbReference>
<evidence type="ECO:0000256" key="6">
    <source>
        <dbReference type="ARBA" id="ARBA00022687"/>
    </source>
</evidence>
<dbReference type="GO" id="GO:0005125">
    <property type="term" value="F:cytokine activity"/>
    <property type="evidence" value="ECO:0007669"/>
    <property type="project" value="TreeGrafter"/>
</dbReference>
<dbReference type="PRINTS" id="PR01349">
    <property type="entry name" value="WNTPROTEIN"/>
</dbReference>
<evidence type="ECO:0000313" key="10">
    <source>
        <dbReference type="Proteomes" id="UP000828390"/>
    </source>
</evidence>
<evidence type="ECO:0000256" key="5">
    <source>
        <dbReference type="ARBA" id="ARBA00022530"/>
    </source>
</evidence>
<proteinExistence type="inferred from homology"/>
<keyword evidence="6 8" id="KW-0879">Wnt signaling pathway</keyword>
<sequence>MCSVGTREAAFVYSISSAGVAYSITRACSLGHLSTCACDPNRKGRGRDKQGNPFQWGGCSDDVNYGQKFAKMFIDAKEKQHMDARALMNLHNNKAGRQVKHSCRYSVALKDLNRTLVGYMILRCIHTLLCPLNRCDDWSLSAQNKK</sequence>
<dbReference type="GO" id="GO:0030182">
    <property type="term" value="P:neuron differentiation"/>
    <property type="evidence" value="ECO:0007669"/>
    <property type="project" value="TreeGrafter"/>
</dbReference>
<keyword evidence="3 8" id="KW-0217">Developmental protein</keyword>
<evidence type="ECO:0000256" key="3">
    <source>
        <dbReference type="ARBA" id="ARBA00022473"/>
    </source>
</evidence>
<evidence type="ECO:0000256" key="2">
    <source>
        <dbReference type="ARBA" id="ARBA00005683"/>
    </source>
</evidence>
<evidence type="ECO:0000256" key="8">
    <source>
        <dbReference type="RuleBase" id="RU003500"/>
    </source>
</evidence>
<dbReference type="SMART" id="SM00097">
    <property type="entry name" value="WNT1"/>
    <property type="match status" value="1"/>
</dbReference>
<keyword evidence="5" id="KW-0272">Extracellular matrix</keyword>
<evidence type="ECO:0000256" key="4">
    <source>
        <dbReference type="ARBA" id="ARBA00022525"/>
    </source>
</evidence>
<comment type="function">
    <text evidence="8">Ligand for members of the frizzled family of seven transmembrane receptors.</text>
</comment>
<keyword evidence="7" id="KW-1015">Disulfide bond</keyword>
<dbReference type="AlphaFoldDB" id="A0A9D4JQE3"/>
<evidence type="ECO:0000256" key="1">
    <source>
        <dbReference type="ARBA" id="ARBA00004498"/>
    </source>
</evidence>
<dbReference type="GO" id="GO:0005109">
    <property type="term" value="F:frizzled binding"/>
    <property type="evidence" value="ECO:0007669"/>
    <property type="project" value="TreeGrafter"/>
</dbReference>
<dbReference type="GO" id="GO:0045165">
    <property type="term" value="P:cell fate commitment"/>
    <property type="evidence" value="ECO:0007669"/>
    <property type="project" value="TreeGrafter"/>
</dbReference>
<comment type="subcellular location">
    <subcellularLocation>
        <location evidence="1 8">Secreted</location>
        <location evidence="1 8">Extracellular space</location>
        <location evidence="1 8">Extracellular matrix</location>
    </subcellularLocation>
</comment>
<protein>
    <recommendedName>
        <fullName evidence="8">Protein Wnt</fullName>
    </recommendedName>
</protein>
<dbReference type="PANTHER" id="PTHR12027">
    <property type="entry name" value="WNT RELATED"/>
    <property type="match status" value="1"/>
</dbReference>
<dbReference type="GO" id="GO:0005615">
    <property type="term" value="C:extracellular space"/>
    <property type="evidence" value="ECO:0007669"/>
    <property type="project" value="TreeGrafter"/>
</dbReference>
<dbReference type="Proteomes" id="UP000828390">
    <property type="component" value="Unassembled WGS sequence"/>
</dbReference>